<comment type="similarity">
    <text evidence="2">Belongs to the metallo-dependent hydrolases superfamily. Hydantoinase/dihydropyrimidinase family.</text>
</comment>
<dbReference type="PANTHER" id="PTHR11647">
    <property type="entry name" value="HYDRANTOINASE/DIHYDROPYRIMIDINASE FAMILY MEMBER"/>
    <property type="match status" value="1"/>
</dbReference>
<dbReference type="FunFam" id="3.20.20.140:FF:000037">
    <property type="entry name" value="Dihydropyrimidinase"/>
    <property type="match status" value="1"/>
</dbReference>
<feature type="domain" description="Amidohydrolase-related" evidence="6">
    <location>
        <begin position="50"/>
        <end position="442"/>
    </location>
</feature>
<dbReference type="Gene3D" id="2.30.40.10">
    <property type="entry name" value="Urease, subunit C, domain 1"/>
    <property type="match status" value="1"/>
</dbReference>
<dbReference type="Pfam" id="PF01979">
    <property type="entry name" value="Amidohydro_1"/>
    <property type="match status" value="1"/>
</dbReference>
<gene>
    <name evidence="7" type="ORF">SAMN04488050_102516</name>
</gene>
<name>A0A1I6QYZ4_9RHOB</name>
<dbReference type="Proteomes" id="UP000199392">
    <property type="component" value="Unassembled WGS sequence"/>
</dbReference>
<dbReference type="NCBIfam" id="TIGR02033">
    <property type="entry name" value="D-hydantoinase"/>
    <property type="match status" value="1"/>
</dbReference>
<evidence type="ECO:0000256" key="1">
    <source>
        <dbReference type="ARBA" id="ARBA00001947"/>
    </source>
</evidence>
<accession>A0A1I6QYZ4</accession>
<comment type="cofactor">
    <cofactor evidence="1">
        <name>Zn(2+)</name>
        <dbReference type="ChEBI" id="CHEBI:29105"/>
    </cofactor>
</comment>
<comment type="PTM">
    <text evidence="5">Carbamylation allows a single lysine to coordinate two divalent metal cations.</text>
</comment>
<dbReference type="SUPFAM" id="SSF51338">
    <property type="entry name" value="Composite domain of metallo-dependent hydrolases"/>
    <property type="match status" value="2"/>
</dbReference>
<dbReference type="InterPro" id="IPR032466">
    <property type="entry name" value="Metal_Hydrolase"/>
</dbReference>
<evidence type="ECO:0000313" key="7">
    <source>
        <dbReference type="EMBL" id="SFS57625.1"/>
    </source>
</evidence>
<dbReference type="InterPro" id="IPR006680">
    <property type="entry name" value="Amidohydro-rel"/>
</dbReference>
<sequence>MLDTVIRNAEIVTAADRIRAEIGIRDGRIVTIAEDVGPAREEIDAAGLLALPGGIDAHVHLEQPQGGGVVMADGFESGTRSAAAGGNTTVMPFALQQKGQSLREAVQAYHEAADGKCFVDTSFHLIITDPTPQVLGQELPALVKAGYTSFKVFMTYDDMVLNDAQLLDVFDVARREKAMVMVHAEGYDAIRYMAKRLEEAGKTAPYYHAESRPQSVEREATHRAISHAELTDVPITIVHVSGRDPMEQIQWAKRRGMNIWAETCPQYITLTSDDLKGLNMDFEGAKYVCSPPPRDLDSQKAIWEGLRDGTFDIFSSDHCPFRFEDDKGKDAPGARTSFRWVPNGIPGIETRLPILFSEGVSKGRIPIERFVALTATNPAKLFGLYPRKGTIAVGADADITLWDPAREVTISQSLMHHDCDYTPFEGLEVTGWPVRTILRGRTIFENGEVTGSRDAGVYLERGTSQAFGA</sequence>
<dbReference type="GO" id="GO:0016812">
    <property type="term" value="F:hydrolase activity, acting on carbon-nitrogen (but not peptide) bonds, in cyclic amides"/>
    <property type="evidence" value="ECO:0007669"/>
    <property type="project" value="TreeGrafter"/>
</dbReference>
<organism evidence="7 8">
    <name type="scientific">Alloyangia pacifica</name>
    <dbReference type="NCBI Taxonomy" id="311180"/>
    <lineage>
        <taxon>Bacteria</taxon>
        <taxon>Pseudomonadati</taxon>
        <taxon>Pseudomonadota</taxon>
        <taxon>Alphaproteobacteria</taxon>
        <taxon>Rhodobacterales</taxon>
        <taxon>Roseobacteraceae</taxon>
        <taxon>Alloyangia</taxon>
    </lineage>
</organism>
<dbReference type="STRING" id="311180.SAMN04488050_102516"/>
<dbReference type="EMBL" id="FOZW01000002">
    <property type="protein sequence ID" value="SFS57625.1"/>
    <property type="molecule type" value="Genomic_DNA"/>
</dbReference>
<feature type="modified residue" description="N6-carboxylysine" evidence="5">
    <location>
        <position position="151"/>
    </location>
</feature>
<evidence type="ECO:0000259" key="6">
    <source>
        <dbReference type="Pfam" id="PF01979"/>
    </source>
</evidence>
<dbReference type="GO" id="GO:0005829">
    <property type="term" value="C:cytosol"/>
    <property type="evidence" value="ECO:0007669"/>
    <property type="project" value="TreeGrafter"/>
</dbReference>
<reference evidence="8" key="1">
    <citation type="submission" date="2016-10" db="EMBL/GenBank/DDBJ databases">
        <authorList>
            <person name="Varghese N."/>
            <person name="Submissions S."/>
        </authorList>
    </citation>
    <scope>NUCLEOTIDE SEQUENCE [LARGE SCALE GENOMIC DNA]</scope>
    <source>
        <strain evidence="8">DSM 26894</strain>
    </source>
</reference>
<dbReference type="PANTHER" id="PTHR11647:SF1">
    <property type="entry name" value="COLLAPSIN RESPONSE MEDIATOR PROTEIN"/>
    <property type="match status" value="1"/>
</dbReference>
<evidence type="ECO:0000256" key="4">
    <source>
        <dbReference type="ARBA" id="ARBA00022801"/>
    </source>
</evidence>
<proteinExistence type="inferred from homology"/>
<dbReference type="OrthoDB" id="9775759at2"/>
<evidence type="ECO:0000256" key="2">
    <source>
        <dbReference type="ARBA" id="ARBA00008829"/>
    </source>
</evidence>
<dbReference type="InterPro" id="IPR011778">
    <property type="entry name" value="Hydantoinase/dihydroPyrase"/>
</dbReference>
<protein>
    <submittedName>
        <fullName evidence="7">Dihydropyrimidinase</fullName>
    </submittedName>
</protein>
<dbReference type="NCBIfam" id="NF009941">
    <property type="entry name" value="PRK13404.1"/>
    <property type="match status" value="1"/>
</dbReference>
<evidence type="ECO:0000256" key="3">
    <source>
        <dbReference type="ARBA" id="ARBA00022723"/>
    </source>
</evidence>
<keyword evidence="8" id="KW-1185">Reference proteome</keyword>
<dbReference type="GO" id="GO:0046872">
    <property type="term" value="F:metal ion binding"/>
    <property type="evidence" value="ECO:0007669"/>
    <property type="project" value="UniProtKB-KW"/>
</dbReference>
<keyword evidence="3" id="KW-0479">Metal-binding</keyword>
<dbReference type="CDD" id="cd01314">
    <property type="entry name" value="D-HYD"/>
    <property type="match status" value="1"/>
</dbReference>
<dbReference type="Gene3D" id="3.20.20.140">
    <property type="entry name" value="Metal-dependent hydrolases"/>
    <property type="match status" value="1"/>
</dbReference>
<evidence type="ECO:0000313" key="8">
    <source>
        <dbReference type="Proteomes" id="UP000199392"/>
    </source>
</evidence>
<keyword evidence="4" id="KW-0378">Hydrolase</keyword>
<dbReference type="SUPFAM" id="SSF51556">
    <property type="entry name" value="Metallo-dependent hydrolases"/>
    <property type="match status" value="1"/>
</dbReference>
<dbReference type="InterPro" id="IPR050378">
    <property type="entry name" value="Metallo-dep_Hydrolases_sf"/>
</dbReference>
<evidence type="ECO:0000256" key="5">
    <source>
        <dbReference type="PIRSR" id="PIRSR611778-50"/>
    </source>
</evidence>
<dbReference type="InterPro" id="IPR011059">
    <property type="entry name" value="Metal-dep_hydrolase_composite"/>
</dbReference>
<dbReference type="AlphaFoldDB" id="A0A1I6QYZ4"/>